<proteinExistence type="predicted"/>
<keyword evidence="1" id="KW-0812">Transmembrane</keyword>
<dbReference type="EMBL" id="MCGO01000076">
    <property type="protein sequence ID" value="ORY31530.1"/>
    <property type="molecule type" value="Genomic_DNA"/>
</dbReference>
<feature type="transmembrane region" description="Helical" evidence="1">
    <location>
        <begin position="195"/>
        <end position="222"/>
    </location>
</feature>
<keyword evidence="3" id="KW-1185">Reference proteome</keyword>
<gene>
    <name evidence="2" type="ORF">BCR33DRAFT_723878</name>
</gene>
<name>A0A1Y2BAH9_9FUNG</name>
<evidence type="ECO:0000313" key="3">
    <source>
        <dbReference type="Proteomes" id="UP000193642"/>
    </source>
</evidence>
<protein>
    <submittedName>
        <fullName evidence="2">Uncharacterized protein</fullName>
    </submittedName>
</protein>
<organism evidence="2 3">
    <name type="scientific">Rhizoclosmatium globosum</name>
    <dbReference type="NCBI Taxonomy" id="329046"/>
    <lineage>
        <taxon>Eukaryota</taxon>
        <taxon>Fungi</taxon>
        <taxon>Fungi incertae sedis</taxon>
        <taxon>Chytridiomycota</taxon>
        <taxon>Chytridiomycota incertae sedis</taxon>
        <taxon>Chytridiomycetes</taxon>
        <taxon>Chytridiales</taxon>
        <taxon>Chytriomycetaceae</taxon>
        <taxon>Rhizoclosmatium</taxon>
    </lineage>
</organism>
<feature type="transmembrane region" description="Helical" evidence="1">
    <location>
        <begin position="72"/>
        <end position="99"/>
    </location>
</feature>
<dbReference type="OrthoDB" id="62504at2759"/>
<keyword evidence="1" id="KW-1133">Transmembrane helix</keyword>
<sequence length="246" mass="26336">MIATLAKGLLSLALLTPTIYFATLLFNAIATVPLSTGFQHILSNAWATSALIDYITAFPFIFPYVASRSNNTATSILLCACCFFLGNVFTVPLFIYWILSIDSPSIRAALLPHSQSTDPSTHALNGVISKRVLGVYTAITLVVFIGICVKALDSGDPGFDFILNDTWSLVTFVDVLVGVQLVILYVVVREGPKSVVATIGWVVGLVLLGNGATCVYVLYLLWSSGAGGVKEVFLGSGGERTYVRLD</sequence>
<keyword evidence="1" id="KW-0472">Membrane</keyword>
<evidence type="ECO:0000313" key="2">
    <source>
        <dbReference type="EMBL" id="ORY31530.1"/>
    </source>
</evidence>
<dbReference type="AlphaFoldDB" id="A0A1Y2BAH9"/>
<accession>A0A1Y2BAH9</accession>
<feature type="transmembrane region" description="Helical" evidence="1">
    <location>
        <begin position="46"/>
        <end position="66"/>
    </location>
</feature>
<reference evidence="2 3" key="1">
    <citation type="submission" date="2016-07" db="EMBL/GenBank/DDBJ databases">
        <title>Pervasive Adenine N6-methylation of Active Genes in Fungi.</title>
        <authorList>
            <consortium name="DOE Joint Genome Institute"/>
            <person name="Mondo S.J."/>
            <person name="Dannebaum R.O."/>
            <person name="Kuo R.C."/>
            <person name="Labutti K."/>
            <person name="Haridas S."/>
            <person name="Kuo A."/>
            <person name="Salamov A."/>
            <person name="Ahrendt S.R."/>
            <person name="Lipzen A."/>
            <person name="Sullivan W."/>
            <person name="Andreopoulos W.B."/>
            <person name="Clum A."/>
            <person name="Lindquist E."/>
            <person name="Daum C."/>
            <person name="Ramamoorthy G.K."/>
            <person name="Gryganskyi A."/>
            <person name="Culley D."/>
            <person name="Magnuson J.K."/>
            <person name="James T.Y."/>
            <person name="O'Malley M.A."/>
            <person name="Stajich J.E."/>
            <person name="Spatafora J.W."/>
            <person name="Visel A."/>
            <person name="Grigoriev I.V."/>
        </authorList>
    </citation>
    <scope>NUCLEOTIDE SEQUENCE [LARGE SCALE GENOMIC DNA]</scope>
    <source>
        <strain evidence="2 3">JEL800</strain>
    </source>
</reference>
<comment type="caution">
    <text evidence="2">The sequence shown here is derived from an EMBL/GenBank/DDBJ whole genome shotgun (WGS) entry which is preliminary data.</text>
</comment>
<dbReference type="Proteomes" id="UP000193642">
    <property type="component" value="Unassembled WGS sequence"/>
</dbReference>
<evidence type="ECO:0000256" key="1">
    <source>
        <dbReference type="SAM" id="Phobius"/>
    </source>
</evidence>
<feature type="transmembrane region" description="Helical" evidence="1">
    <location>
        <begin position="12"/>
        <end position="34"/>
    </location>
</feature>
<feature type="transmembrane region" description="Helical" evidence="1">
    <location>
        <begin position="167"/>
        <end position="188"/>
    </location>
</feature>
<feature type="transmembrane region" description="Helical" evidence="1">
    <location>
        <begin position="133"/>
        <end position="152"/>
    </location>
</feature>